<proteinExistence type="inferred from homology"/>
<reference evidence="11 12" key="1">
    <citation type="journal article" date="2021" name="BMC Genomics">
        <title>Datura genome reveals duplications of psychoactive alkaloid biosynthetic genes and high mutation rate following tissue culture.</title>
        <authorList>
            <person name="Rajewski A."/>
            <person name="Carter-House D."/>
            <person name="Stajich J."/>
            <person name="Litt A."/>
        </authorList>
    </citation>
    <scope>NUCLEOTIDE SEQUENCE [LARGE SCALE GENOMIC DNA]</scope>
    <source>
        <strain evidence="11">AR-01</strain>
    </source>
</reference>
<keyword evidence="6" id="KW-1133">Transmembrane helix</keyword>
<protein>
    <recommendedName>
        <fullName evidence="13">Cytochrome P450</fullName>
    </recommendedName>
</protein>
<keyword evidence="4" id="KW-0812">Transmembrane</keyword>
<evidence type="ECO:0000256" key="7">
    <source>
        <dbReference type="ARBA" id="ARBA00023002"/>
    </source>
</evidence>
<name>A0ABS8WGT5_DATST</name>
<evidence type="ECO:0000256" key="9">
    <source>
        <dbReference type="ARBA" id="ARBA00023033"/>
    </source>
</evidence>
<keyword evidence="9" id="KW-0503">Monooxygenase</keyword>
<keyword evidence="5" id="KW-0479">Metal-binding</keyword>
<dbReference type="InterPro" id="IPR036396">
    <property type="entry name" value="Cyt_P450_sf"/>
</dbReference>
<dbReference type="EMBL" id="JACEIK010006867">
    <property type="protein sequence ID" value="MCE3049404.1"/>
    <property type="molecule type" value="Genomic_DNA"/>
</dbReference>
<dbReference type="Pfam" id="PF00067">
    <property type="entry name" value="p450"/>
    <property type="match status" value="1"/>
</dbReference>
<sequence>MSTEDVIEECNSFYFAGQETTTTLLTCTAIVLTMHPDWQEKSRKEVLESIGKDEPKFDQLNQLKIVTMIVHKVLRLYPSGSLVRETNKKTKLGAYTIPSGAQILVPLQIIHRDTEAWGEDALTFNPERFSEEVSKAAKDLMYFHFGWCSRICLGMNFAMIQVKLVLAKILQNFSFELSPSYVHGPTMTTLVIQPQYGTPIILRKLS</sequence>
<evidence type="ECO:0000256" key="10">
    <source>
        <dbReference type="ARBA" id="ARBA00023136"/>
    </source>
</evidence>
<evidence type="ECO:0000256" key="1">
    <source>
        <dbReference type="ARBA" id="ARBA00004370"/>
    </source>
</evidence>
<keyword evidence="12" id="KW-1185">Reference proteome</keyword>
<evidence type="ECO:0000256" key="3">
    <source>
        <dbReference type="ARBA" id="ARBA00022617"/>
    </source>
</evidence>
<dbReference type="Proteomes" id="UP000823775">
    <property type="component" value="Unassembled WGS sequence"/>
</dbReference>
<evidence type="ECO:0000256" key="5">
    <source>
        <dbReference type="ARBA" id="ARBA00022723"/>
    </source>
</evidence>
<evidence type="ECO:0000256" key="6">
    <source>
        <dbReference type="ARBA" id="ARBA00022989"/>
    </source>
</evidence>
<dbReference type="InterPro" id="IPR001128">
    <property type="entry name" value="Cyt_P450"/>
</dbReference>
<dbReference type="PANTHER" id="PTHR24282:SF247">
    <property type="entry name" value="11-OXO-BETA-AMYRIN 30-OXIDASE-LIKE"/>
    <property type="match status" value="1"/>
</dbReference>
<evidence type="ECO:0008006" key="13">
    <source>
        <dbReference type="Google" id="ProtNLM"/>
    </source>
</evidence>
<evidence type="ECO:0000256" key="2">
    <source>
        <dbReference type="ARBA" id="ARBA00010617"/>
    </source>
</evidence>
<comment type="subcellular location">
    <subcellularLocation>
        <location evidence="1">Membrane</location>
    </subcellularLocation>
</comment>
<dbReference type="PRINTS" id="PR00463">
    <property type="entry name" value="EP450I"/>
</dbReference>
<dbReference type="PRINTS" id="PR00385">
    <property type="entry name" value="P450"/>
</dbReference>
<dbReference type="SUPFAM" id="SSF48264">
    <property type="entry name" value="Cytochrome P450"/>
    <property type="match status" value="1"/>
</dbReference>
<keyword evidence="7" id="KW-0560">Oxidoreductase</keyword>
<keyword evidence="10" id="KW-0472">Membrane</keyword>
<evidence type="ECO:0000256" key="4">
    <source>
        <dbReference type="ARBA" id="ARBA00022692"/>
    </source>
</evidence>
<dbReference type="InterPro" id="IPR050665">
    <property type="entry name" value="Cytochrome_P450_Monooxygen"/>
</dbReference>
<keyword evidence="3" id="KW-0349">Heme</keyword>
<evidence type="ECO:0000313" key="11">
    <source>
        <dbReference type="EMBL" id="MCE3049404.1"/>
    </source>
</evidence>
<dbReference type="Gene3D" id="1.10.630.10">
    <property type="entry name" value="Cytochrome P450"/>
    <property type="match status" value="1"/>
</dbReference>
<accession>A0ABS8WGT5</accession>
<organism evidence="11 12">
    <name type="scientific">Datura stramonium</name>
    <name type="common">Jimsonweed</name>
    <name type="synonym">Common thornapple</name>
    <dbReference type="NCBI Taxonomy" id="4076"/>
    <lineage>
        <taxon>Eukaryota</taxon>
        <taxon>Viridiplantae</taxon>
        <taxon>Streptophyta</taxon>
        <taxon>Embryophyta</taxon>
        <taxon>Tracheophyta</taxon>
        <taxon>Spermatophyta</taxon>
        <taxon>Magnoliopsida</taxon>
        <taxon>eudicotyledons</taxon>
        <taxon>Gunneridae</taxon>
        <taxon>Pentapetalae</taxon>
        <taxon>asterids</taxon>
        <taxon>lamiids</taxon>
        <taxon>Solanales</taxon>
        <taxon>Solanaceae</taxon>
        <taxon>Solanoideae</taxon>
        <taxon>Datureae</taxon>
        <taxon>Datura</taxon>
    </lineage>
</organism>
<dbReference type="InterPro" id="IPR002401">
    <property type="entry name" value="Cyt_P450_E_grp-I"/>
</dbReference>
<evidence type="ECO:0000256" key="8">
    <source>
        <dbReference type="ARBA" id="ARBA00023004"/>
    </source>
</evidence>
<comment type="caution">
    <text evidence="11">The sequence shown here is derived from an EMBL/GenBank/DDBJ whole genome shotgun (WGS) entry which is preliminary data.</text>
</comment>
<keyword evidence="8" id="KW-0408">Iron</keyword>
<dbReference type="PANTHER" id="PTHR24282">
    <property type="entry name" value="CYTOCHROME P450 FAMILY MEMBER"/>
    <property type="match status" value="1"/>
</dbReference>
<comment type="similarity">
    <text evidence="2">Belongs to the cytochrome P450 family.</text>
</comment>
<gene>
    <name evidence="11" type="ORF">HAX54_044760</name>
</gene>
<evidence type="ECO:0000313" key="12">
    <source>
        <dbReference type="Proteomes" id="UP000823775"/>
    </source>
</evidence>